<reference evidence="1 2" key="1">
    <citation type="submission" date="2019-10" db="EMBL/GenBank/DDBJ databases">
        <title>Rubrobacter sp nov SCSIO 52915 isolated from a deep-sea sediment in the South China Sea.</title>
        <authorList>
            <person name="Chen R.W."/>
        </authorList>
    </citation>
    <scope>NUCLEOTIDE SEQUENCE [LARGE SCALE GENOMIC DNA]</scope>
    <source>
        <strain evidence="1 2">SCSIO 52915</strain>
        <plasmid evidence="1 2">unnamed1</plasmid>
    </source>
</reference>
<evidence type="ECO:0000313" key="2">
    <source>
        <dbReference type="Proteomes" id="UP000502706"/>
    </source>
</evidence>
<dbReference type="Gene3D" id="3.30.565.10">
    <property type="entry name" value="Histidine kinase-like ATPase, C-terminal domain"/>
    <property type="match status" value="1"/>
</dbReference>
<dbReference type="Gene3D" id="3.40.1350.10">
    <property type="match status" value="1"/>
</dbReference>
<dbReference type="KEGG" id="rmar:GBA65_22060"/>
<keyword evidence="1" id="KW-0614">Plasmid</keyword>
<keyword evidence="1" id="KW-0547">Nucleotide-binding</keyword>
<dbReference type="SUPFAM" id="SSF55874">
    <property type="entry name" value="ATPase domain of HSP90 chaperone/DNA topoisomerase II/histidine kinase"/>
    <property type="match status" value="1"/>
</dbReference>
<accession>A0A6G8Q3R0</accession>
<dbReference type="AlphaFoldDB" id="A0A6G8Q3R0"/>
<dbReference type="GO" id="GO:0005524">
    <property type="term" value="F:ATP binding"/>
    <property type="evidence" value="ECO:0007669"/>
    <property type="project" value="UniProtKB-KW"/>
</dbReference>
<evidence type="ECO:0000313" key="1">
    <source>
        <dbReference type="EMBL" id="QIN81121.1"/>
    </source>
</evidence>
<gene>
    <name evidence="1" type="ORF">GBA65_22060</name>
</gene>
<sequence length="667" mass="75869">MTISLNVLNHLGIGLYSNVPAVLSEVVANAWDADAEEVTINIDKEKGEIVVYDTGVGMDGDDINARYLNVGYRKRDDVPGKTAADREPMGRKGIGKLSVFSIAETVEVYSTKNGERHAFRMNSDDIQRQIADPHATGEYHPEALDPGLVDFDKGTKIVLKDLKKGLTRTAEYLRRRLARRFSVIGAAHGFEVVLNGAPIAAKDRGYYDKIEFLWHLEELEQLDDGFFEEGNGRRLRGNIRKHFEVSGMVDAEEGWTAHGWIGTVDEQKSIDEDNNTIVVLARGKLIHEDVLKDLKEGGVYSKYLIGEIYADFMDASDLPDIVTSDRQSVNQDDERYGKLKAYVRTILKNIENQWSGLRNEVGTERALRHPTIQAWYGRLKGDRRKSAQKLFGRIESLNMPDAEAKKELYKSGMLAFERLSLNDSLSTLEGLETKEELELLSRLFGTVDEIEAVHYYEIARGRLEVVKQFEEVLPDAKEKLLQRYIFDHLWLLDPSWERAASNQRIEEAVTKEFRDLDAKLTPEERKGRIDIRYRTAAGKHVIIELKKYDRSVDAMDLVAQVRKYRDALDKCLRTKFPHEPRLIETICVLGSPPAPNDTDHAAENINLLRQVGARHITYDELIQDTRKSYEEYLAKQKEVSDLLAMINKLDDDFGTVAPPSRSEHTDS</sequence>
<keyword evidence="1" id="KW-0067">ATP-binding</keyword>
<dbReference type="Proteomes" id="UP000502706">
    <property type="component" value="Plasmid unnamed1"/>
</dbReference>
<proteinExistence type="predicted"/>
<geneLocation type="plasmid" evidence="1 2">
    <name>unnamed1</name>
</geneLocation>
<name>A0A6G8Q3R0_9ACTN</name>
<dbReference type="InterPro" id="IPR011856">
    <property type="entry name" value="tRNA_endonuc-like_dom_sf"/>
</dbReference>
<protein>
    <submittedName>
        <fullName evidence="1">ATP-binding protein</fullName>
    </submittedName>
</protein>
<dbReference type="Pfam" id="PF13589">
    <property type="entry name" value="HATPase_c_3"/>
    <property type="match status" value="1"/>
</dbReference>
<organism evidence="1 2">
    <name type="scientific">Rubrobacter marinus</name>
    <dbReference type="NCBI Taxonomy" id="2653852"/>
    <lineage>
        <taxon>Bacteria</taxon>
        <taxon>Bacillati</taxon>
        <taxon>Actinomycetota</taxon>
        <taxon>Rubrobacteria</taxon>
        <taxon>Rubrobacterales</taxon>
        <taxon>Rubrobacteraceae</taxon>
        <taxon>Rubrobacter</taxon>
    </lineage>
</organism>
<dbReference type="InterPro" id="IPR036890">
    <property type="entry name" value="HATPase_C_sf"/>
</dbReference>
<dbReference type="EMBL" id="CP045122">
    <property type="protein sequence ID" value="QIN81121.1"/>
    <property type="molecule type" value="Genomic_DNA"/>
</dbReference>
<dbReference type="GO" id="GO:0003676">
    <property type="term" value="F:nucleic acid binding"/>
    <property type="evidence" value="ECO:0007669"/>
    <property type="project" value="InterPro"/>
</dbReference>
<keyword evidence="2" id="KW-1185">Reference proteome</keyword>
<dbReference type="RefSeq" id="WP_166398834.1">
    <property type="nucleotide sequence ID" value="NZ_CP045122.1"/>
</dbReference>